<feature type="transmembrane region" description="Helical" evidence="1">
    <location>
        <begin position="15"/>
        <end position="32"/>
    </location>
</feature>
<dbReference type="AlphaFoldDB" id="A0A8R7PP56"/>
<reference evidence="3" key="1">
    <citation type="journal article" date="2013" name="Nature">
        <title>Draft genome of the wheat A-genome progenitor Triticum urartu.</title>
        <authorList>
            <person name="Ling H.Q."/>
            <person name="Zhao S."/>
            <person name="Liu D."/>
            <person name="Wang J."/>
            <person name="Sun H."/>
            <person name="Zhang C."/>
            <person name="Fan H."/>
            <person name="Li D."/>
            <person name="Dong L."/>
            <person name="Tao Y."/>
            <person name="Gao C."/>
            <person name="Wu H."/>
            <person name="Li Y."/>
            <person name="Cui Y."/>
            <person name="Guo X."/>
            <person name="Zheng S."/>
            <person name="Wang B."/>
            <person name="Yu K."/>
            <person name="Liang Q."/>
            <person name="Yang W."/>
            <person name="Lou X."/>
            <person name="Chen J."/>
            <person name="Feng M."/>
            <person name="Jian J."/>
            <person name="Zhang X."/>
            <person name="Luo G."/>
            <person name="Jiang Y."/>
            <person name="Liu J."/>
            <person name="Wang Z."/>
            <person name="Sha Y."/>
            <person name="Zhang B."/>
            <person name="Wu H."/>
            <person name="Tang D."/>
            <person name="Shen Q."/>
            <person name="Xue P."/>
            <person name="Zou S."/>
            <person name="Wang X."/>
            <person name="Liu X."/>
            <person name="Wang F."/>
            <person name="Yang Y."/>
            <person name="An X."/>
            <person name="Dong Z."/>
            <person name="Zhang K."/>
            <person name="Zhang X."/>
            <person name="Luo M.C."/>
            <person name="Dvorak J."/>
            <person name="Tong Y."/>
            <person name="Wang J."/>
            <person name="Yang H."/>
            <person name="Li Z."/>
            <person name="Wang D."/>
            <person name="Zhang A."/>
            <person name="Wang J."/>
        </authorList>
    </citation>
    <scope>NUCLEOTIDE SEQUENCE</scope>
    <source>
        <strain evidence="3">cv. G1812</strain>
    </source>
</reference>
<protein>
    <submittedName>
        <fullName evidence="2">Uncharacterized protein</fullName>
    </submittedName>
</protein>
<evidence type="ECO:0000313" key="2">
    <source>
        <dbReference type="EnsemblPlants" id="TuG1812G0300000690.01.T01.cds371086"/>
    </source>
</evidence>
<keyword evidence="1" id="KW-0812">Transmembrane</keyword>
<sequence>MCQTKINYDFCKLHGFTYLPAPLMILIHLWKFESFLRMSGKMVQGLFG</sequence>
<dbReference type="EnsemblPlants" id="TuG1812G0300000690.01.T01">
    <property type="protein sequence ID" value="TuG1812G0300000690.01.T01.cds371086"/>
    <property type="gene ID" value="TuG1812G0300000690.01"/>
</dbReference>
<evidence type="ECO:0000313" key="3">
    <source>
        <dbReference type="Proteomes" id="UP000015106"/>
    </source>
</evidence>
<evidence type="ECO:0000256" key="1">
    <source>
        <dbReference type="SAM" id="Phobius"/>
    </source>
</evidence>
<reference evidence="2" key="2">
    <citation type="submission" date="2018-03" db="EMBL/GenBank/DDBJ databases">
        <title>The Triticum urartu genome reveals the dynamic nature of wheat genome evolution.</title>
        <authorList>
            <person name="Ling H."/>
            <person name="Ma B."/>
            <person name="Shi X."/>
            <person name="Liu H."/>
            <person name="Dong L."/>
            <person name="Sun H."/>
            <person name="Cao Y."/>
            <person name="Gao Q."/>
            <person name="Zheng S."/>
            <person name="Li Y."/>
            <person name="Yu Y."/>
            <person name="Du H."/>
            <person name="Qi M."/>
            <person name="Li Y."/>
            <person name="Yu H."/>
            <person name="Cui Y."/>
            <person name="Wang N."/>
            <person name="Chen C."/>
            <person name="Wu H."/>
            <person name="Zhao Y."/>
            <person name="Zhang J."/>
            <person name="Li Y."/>
            <person name="Zhou W."/>
            <person name="Zhang B."/>
            <person name="Hu W."/>
            <person name="Eijk M."/>
            <person name="Tang J."/>
            <person name="Witsenboer H."/>
            <person name="Zhao S."/>
            <person name="Li Z."/>
            <person name="Zhang A."/>
            <person name="Wang D."/>
            <person name="Liang C."/>
        </authorList>
    </citation>
    <scope>NUCLEOTIDE SEQUENCE [LARGE SCALE GENOMIC DNA]</scope>
    <source>
        <strain evidence="2">cv. G1812</strain>
    </source>
</reference>
<proteinExistence type="predicted"/>
<dbReference type="Gramene" id="TuG1812G0300000690.01.T01">
    <property type="protein sequence ID" value="TuG1812G0300000690.01.T01.cds371086"/>
    <property type="gene ID" value="TuG1812G0300000690.01"/>
</dbReference>
<dbReference type="Proteomes" id="UP000015106">
    <property type="component" value="Chromosome 3"/>
</dbReference>
<organism evidence="2 3">
    <name type="scientific">Triticum urartu</name>
    <name type="common">Red wild einkorn</name>
    <name type="synonym">Crithodium urartu</name>
    <dbReference type="NCBI Taxonomy" id="4572"/>
    <lineage>
        <taxon>Eukaryota</taxon>
        <taxon>Viridiplantae</taxon>
        <taxon>Streptophyta</taxon>
        <taxon>Embryophyta</taxon>
        <taxon>Tracheophyta</taxon>
        <taxon>Spermatophyta</taxon>
        <taxon>Magnoliopsida</taxon>
        <taxon>Liliopsida</taxon>
        <taxon>Poales</taxon>
        <taxon>Poaceae</taxon>
        <taxon>BOP clade</taxon>
        <taxon>Pooideae</taxon>
        <taxon>Triticodae</taxon>
        <taxon>Triticeae</taxon>
        <taxon>Triticinae</taxon>
        <taxon>Triticum</taxon>
    </lineage>
</organism>
<accession>A0A8R7PP56</accession>
<keyword evidence="1" id="KW-0472">Membrane</keyword>
<keyword evidence="1" id="KW-1133">Transmembrane helix</keyword>
<name>A0A8R7PP56_TRIUA</name>
<keyword evidence="3" id="KW-1185">Reference proteome</keyword>
<reference evidence="2" key="3">
    <citation type="submission" date="2022-06" db="UniProtKB">
        <authorList>
            <consortium name="EnsemblPlants"/>
        </authorList>
    </citation>
    <scope>IDENTIFICATION</scope>
</reference>